<dbReference type="STRING" id="1794912.AXX12_09785"/>
<sequence length="341" mass="38116">MMNKNKKWFLALGVVTAMTASGLVMAATPTEKQDEASEKRPVTERDFKHHRGHKTDNTELLALLKIDAETFRTEMKAGKSMVAIAKDHGVSEQKLKEFMTKQMTQRIEAGVKAGKLTAEQAETMQADIDKRVTGMINGESPMHRGHWLGHHKMDNSALLTLLNIDQETFRNEMKAGKTLVAVAKDRGISEQELKDFMIQKMTLRIETDVKAGKITSERAETMKADMDKRVTGMINGEAPMHRGHGLGHHKMDNSALLTLLNIDQETFRNEMKAGKTLVAIAQDHGVSEQALKEAILGQMNQRIEDRVKSGKLSADKAEEMKANMEQRVADMINGKGPMNRR</sequence>
<reference evidence="3 4" key="1">
    <citation type="submission" date="2016-02" db="EMBL/GenBank/DDBJ databases">
        <title>Anaerosporomusa subterraneum gen. nov., sp. nov., a spore-forming obligate anaerobe isolated from saprolite.</title>
        <authorList>
            <person name="Choi J.K."/>
            <person name="Shah M."/>
            <person name="Yee N."/>
        </authorList>
    </citation>
    <scope>NUCLEOTIDE SEQUENCE [LARGE SCALE GENOMIC DNA]</scope>
    <source>
        <strain evidence="3 4">RU4</strain>
    </source>
</reference>
<evidence type="ECO:0000313" key="4">
    <source>
        <dbReference type="Proteomes" id="UP000076268"/>
    </source>
</evidence>
<dbReference type="OrthoDB" id="2081047at2"/>
<comment type="caution">
    <text evidence="3">The sequence shown here is derived from an EMBL/GenBank/DDBJ whole genome shotgun (WGS) entry which is preliminary data.</text>
</comment>
<evidence type="ECO:0000313" key="3">
    <source>
        <dbReference type="EMBL" id="KYZ76698.1"/>
    </source>
</evidence>
<keyword evidence="2" id="KW-0732">Signal</keyword>
<gene>
    <name evidence="3" type="ORF">AXX12_09785</name>
</gene>
<dbReference type="EMBL" id="LSGP01000017">
    <property type="protein sequence ID" value="KYZ76698.1"/>
    <property type="molecule type" value="Genomic_DNA"/>
</dbReference>
<keyword evidence="4" id="KW-1185">Reference proteome</keyword>
<evidence type="ECO:0000256" key="1">
    <source>
        <dbReference type="SAM" id="MobiDB-lite"/>
    </source>
</evidence>
<evidence type="ECO:0000256" key="2">
    <source>
        <dbReference type="SAM" id="SignalP"/>
    </source>
</evidence>
<feature type="chain" id="PRO_5007594967" description="LysM domain-containing protein" evidence="2">
    <location>
        <begin position="27"/>
        <end position="341"/>
    </location>
</feature>
<accession>A0A154BT53</accession>
<dbReference type="AlphaFoldDB" id="A0A154BT53"/>
<proteinExistence type="predicted"/>
<organism evidence="3 4">
    <name type="scientific">Anaerosporomusa subterranea</name>
    <dbReference type="NCBI Taxonomy" id="1794912"/>
    <lineage>
        <taxon>Bacteria</taxon>
        <taxon>Bacillati</taxon>
        <taxon>Bacillota</taxon>
        <taxon>Negativicutes</taxon>
        <taxon>Acetonemataceae</taxon>
        <taxon>Anaerosporomusa</taxon>
    </lineage>
</organism>
<feature type="compositionally biased region" description="Basic and acidic residues" evidence="1">
    <location>
        <begin position="31"/>
        <end position="47"/>
    </location>
</feature>
<dbReference type="Proteomes" id="UP000076268">
    <property type="component" value="Unassembled WGS sequence"/>
</dbReference>
<feature type="signal peptide" evidence="2">
    <location>
        <begin position="1"/>
        <end position="26"/>
    </location>
</feature>
<name>A0A154BT53_ANASB</name>
<evidence type="ECO:0008006" key="5">
    <source>
        <dbReference type="Google" id="ProtNLM"/>
    </source>
</evidence>
<feature type="region of interest" description="Disordered" evidence="1">
    <location>
        <begin position="28"/>
        <end position="53"/>
    </location>
</feature>
<dbReference type="RefSeq" id="WP_066242608.1">
    <property type="nucleotide sequence ID" value="NZ_LSGP01000017.1"/>
</dbReference>
<protein>
    <recommendedName>
        <fullName evidence="5">LysM domain-containing protein</fullName>
    </recommendedName>
</protein>